<dbReference type="Gene3D" id="3.40.50.300">
    <property type="entry name" value="P-loop containing nucleotide triphosphate hydrolases"/>
    <property type="match status" value="1"/>
</dbReference>
<feature type="binding site" evidence="6">
    <location>
        <begin position="29"/>
        <end position="36"/>
    </location>
    <ligand>
        <name>ATP</name>
        <dbReference type="ChEBI" id="CHEBI:30616"/>
    </ligand>
</feature>
<dbReference type="PROSITE" id="PS00617">
    <property type="entry name" value="RECF_1"/>
    <property type="match status" value="1"/>
</dbReference>
<evidence type="ECO:0000313" key="9">
    <source>
        <dbReference type="EMBL" id="GAT34164.1"/>
    </source>
</evidence>
<evidence type="ECO:0000256" key="3">
    <source>
        <dbReference type="ARBA" id="ARBA00022741"/>
    </source>
</evidence>
<feature type="domain" description="Rad50/SbcC-type AAA" evidence="8">
    <location>
        <begin position="5"/>
        <end position="55"/>
    </location>
</feature>
<comment type="similarity">
    <text evidence="6 7">Belongs to the RecF family.</text>
</comment>
<dbReference type="InterPro" id="IPR001238">
    <property type="entry name" value="DNA-binding_RecF"/>
</dbReference>
<dbReference type="GO" id="GO:0006260">
    <property type="term" value="P:DNA replication"/>
    <property type="evidence" value="ECO:0007669"/>
    <property type="project" value="UniProtKB-UniRule"/>
</dbReference>
<dbReference type="InterPro" id="IPR042174">
    <property type="entry name" value="RecF_2"/>
</dbReference>
<gene>
    <name evidence="6" type="primary">recF</name>
    <name evidence="9" type="ORF">TSACC_22588</name>
</gene>
<dbReference type="GO" id="GO:0009432">
    <property type="term" value="P:SOS response"/>
    <property type="evidence" value="ECO:0007669"/>
    <property type="project" value="UniProtKB-UniRule"/>
</dbReference>
<dbReference type="GO" id="GO:0003697">
    <property type="term" value="F:single-stranded DNA binding"/>
    <property type="evidence" value="ECO:0007669"/>
    <property type="project" value="UniProtKB-UniRule"/>
</dbReference>
<evidence type="ECO:0000259" key="8">
    <source>
        <dbReference type="Pfam" id="PF13476"/>
    </source>
</evidence>
<dbReference type="OrthoDB" id="9803889at2"/>
<dbReference type="InterPro" id="IPR018078">
    <property type="entry name" value="DNA-binding_RecF_CS"/>
</dbReference>
<dbReference type="PANTHER" id="PTHR32182">
    <property type="entry name" value="DNA REPLICATION AND REPAIR PROTEIN RECF"/>
    <property type="match status" value="1"/>
</dbReference>
<evidence type="ECO:0000256" key="7">
    <source>
        <dbReference type="RuleBase" id="RU000578"/>
    </source>
</evidence>
<name>A0A146GBH9_TERSA</name>
<keyword evidence="6 7" id="KW-0742">SOS response</keyword>
<keyword evidence="2 6" id="KW-0235">DNA replication</keyword>
<sequence length="348" mass="38574">MLRDLRLRDFRCFESLHFTPEPGLNFIIGANAQGKTSILEAACVLLRLQSPKAGSLGETVRFGQSAFGLDGHWETRHLHLKYENALKSFALDSKNQSRSGDYLSVGRVAWIGNDDLQLVRGSGTHRRRYLDFLGAQIAEGYLKTLRSYERALRSRNALLKDNRPRREIAAFDQPLVEYGQALLDWRQEFCRVLEPLIAASYTRISGGAETIHIEYVPGSNGDLKSALAASLEEESRLRSTVTGPHRDDVRVLLGDKPAAIYASEGQQRSVALALKLGQAAELAAATQTPPLYLIDDVFGELDPARRNNLMAALPPEAQKIITSTTLDWHRSEMSGAIFQLADGVLSRT</sequence>
<organism evidence="9 10">
    <name type="scientific">Terrimicrobium sacchariphilum</name>
    <dbReference type="NCBI Taxonomy" id="690879"/>
    <lineage>
        <taxon>Bacteria</taxon>
        <taxon>Pseudomonadati</taxon>
        <taxon>Verrucomicrobiota</taxon>
        <taxon>Terrimicrobiia</taxon>
        <taxon>Terrimicrobiales</taxon>
        <taxon>Terrimicrobiaceae</taxon>
        <taxon>Terrimicrobium</taxon>
    </lineage>
</organism>
<dbReference type="NCBIfam" id="TIGR00611">
    <property type="entry name" value="recf"/>
    <property type="match status" value="1"/>
</dbReference>
<dbReference type="GO" id="GO:0005524">
    <property type="term" value="F:ATP binding"/>
    <property type="evidence" value="ECO:0007669"/>
    <property type="project" value="UniProtKB-UniRule"/>
</dbReference>
<comment type="caution">
    <text evidence="9">The sequence shown here is derived from an EMBL/GenBank/DDBJ whole genome shotgun (WGS) entry which is preliminary data.</text>
</comment>
<comment type="function">
    <text evidence="6 7">The RecF protein is involved in DNA metabolism; it is required for DNA replication and normal SOS inducibility. RecF binds preferentially to single-stranded, linear DNA. It also seems to bind ATP.</text>
</comment>
<reference evidence="10" key="1">
    <citation type="journal article" date="2017" name="Genome Announc.">
        <title>Draft Genome Sequence of Terrimicrobium sacchariphilum NM-5T, a Facultative Anaerobic Soil Bacterium of the Class Spartobacteria.</title>
        <authorList>
            <person name="Qiu Y.L."/>
            <person name="Tourlousse D.M."/>
            <person name="Matsuura N."/>
            <person name="Ohashi A."/>
            <person name="Sekiguchi Y."/>
        </authorList>
    </citation>
    <scope>NUCLEOTIDE SEQUENCE [LARGE SCALE GENOMIC DNA]</scope>
    <source>
        <strain evidence="10">NM-5</strain>
    </source>
</reference>
<dbReference type="PANTHER" id="PTHR32182:SF0">
    <property type="entry name" value="DNA REPLICATION AND REPAIR PROTEIN RECF"/>
    <property type="match status" value="1"/>
</dbReference>
<dbReference type="SUPFAM" id="SSF52540">
    <property type="entry name" value="P-loop containing nucleoside triphosphate hydrolases"/>
    <property type="match status" value="1"/>
</dbReference>
<dbReference type="GO" id="GO:0006302">
    <property type="term" value="P:double-strand break repair"/>
    <property type="evidence" value="ECO:0007669"/>
    <property type="project" value="InterPro"/>
</dbReference>
<comment type="subcellular location">
    <subcellularLocation>
        <location evidence="6 7">Cytoplasm</location>
    </subcellularLocation>
</comment>
<evidence type="ECO:0000256" key="6">
    <source>
        <dbReference type="HAMAP-Rule" id="MF_00365"/>
    </source>
</evidence>
<keyword evidence="6 7" id="KW-0227">DNA damage</keyword>
<evidence type="ECO:0000256" key="4">
    <source>
        <dbReference type="ARBA" id="ARBA00022840"/>
    </source>
</evidence>
<dbReference type="EMBL" id="BDCO01000002">
    <property type="protein sequence ID" value="GAT34164.1"/>
    <property type="molecule type" value="Genomic_DNA"/>
</dbReference>
<keyword evidence="10" id="KW-1185">Reference proteome</keyword>
<dbReference type="Gene3D" id="1.20.1050.90">
    <property type="entry name" value="RecF/RecN/SMC, N-terminal domain"/>
    <property type="match status" value="1"/>
</dbReference>
<keyword evidence="3 6" id="KW-0547">Nucleotide-binding</keyword>
<dbReference type="GO" id="GO:0016887">
    <property type="term" value="F:ATP hydrolysis activity"/>
    <property type="evidence" value="ECO:0007669"/>
    <property type="project" value="InterPro"/>
</dbReference>
<dbReference type="FunCoup" id="A0A146GBH9">
    <property type="interactions" value="190"/>
</dbReference>
<evidence type="ECO:0000256" key="1">
    <source>
        <dbReference type="ARBA" id="ARBA00022490"/>
    </source>
</evidence>
<dbReference type="InterPro" id="IPR027417">
    <property type="entry name" value="P-loop_NTPase"/>
</dbReference>
<dbReference type="HAMAP" id="MF_00365">
    <property type="entry name" value="RecF"/>
    <property type="match status" value="1"/>
</dbReference>
<evidence type="ECO:0000313" key="10">
    <source>
        <dbReference type="Proteomes" id="UP000076023"/>
    </source>
</evidence>
<protein>
    <recommendedName>
        <fullName evidence="6 7">DNA replication and repair protein RecF</fullName>
    </recommendedName>
</protein>
<keyword evidence="5 6" id="KW-0238">DNA-binding</keyword>
<keyword evidence="4 6" id="KW-0067">ATP-binding</keyword>
<evidence type="ECO:0000256" key="5">
    <source>
        <dbReference type="ARBA" id="ARBA00023125"/>
    </source>
</evidence>
<dbReference type="GO" id="GO:0005737">
    <property type="term" value="C:cytoplasm"/>
    <property type="evidence" value="ECO:0007669"/>
    <property type="project" value="UniProtKB-SubCell"/>
</dbReference>
<dbReference type="Proteomes" id="UP000076023">
    <property type="component" value="Unassembled WGS sequence"/>
</dbReference>
<dbReference type="STRING" id="690879.TSACC_22588"/>
<evidence type="ECO:0000256" key="2">
    <source>
        <dbReference type="ARBA" id="ARBA00022705"/>
    </source>
</evidence>
<dbReference type="InterPro" id="IPR038729">
    <property type="entry name" value="Rad50/SbcC_AAA"/>
</dbReference>
<keyword evidence="6 7" id="KW-0234">DNA repair</keyword>
<dbReference type="PROSITE" id="PS00618">
    <property type="entry name" value="RECF_2"/>
    <property type="match status" value="1"/>
</dbReference>
<dbReference type="GO" id="GO:0000731">
    <property type="term" value="P:DNA synthesis involved in DNA repair"/>
    <property type="evidence" value="ECO:0007669"/>
    <property type="project" value="TreeGrafter"/>
</dbReference>
<dbReference type="InParanoid" id="A0A146GBH9"/>
<dbReference type="RefSeq" id="WP_075079820.1">
    <property type="nucleotide sequence ID" value="NZ_BDCO01000002.1"/>
</dbReference>
<dbReference type="AlphaFoldDB" id="A0A146GBH9"/>
<proteinExistence type="inferred from homology"/>
<accession>A0A146GBH9</accession>
<dbReference type="Pfam" id="PF13476">
    <property type="entry name" value="AAA_23"/>
    <property type="match status" value="1"/>
</dbReference>
<keyword evidence="1 6" id="KW-0963">Cytoplasm</keyword>